<sequence>MATEPKKTFLRVKAHFSEFECEQLQMQSLIQKRANAVAGRKIPMPSTMTKEFLISLLKNRQPVDEGSSFSDAKYSLTEYYIKPYPPSDRPMKGLEKITLQDLKIETRHTGHKIFVKTVCLAKRIASVSVIVEDERGFPGQLQIFNLGRKVDLGEFLPVGQILCVKEPLFKVSTTAIQSLRVDHPGDLVFVDEDDEEVPEVWRVEGIGRSAADCKDIGNQAVRGGNLVEGIRWYTKGLNILASDHEEPNEPLKLALLLNRALSYLKRKEYEKSLGDCESALQIDNFNEKALYRKARSLYSLRYYGKCGNTLTKLISRHPNNQEAKSELAIVRQRLLEETRGDYDFAKMVEMAKNDLPEQEYDFADYTIPVYWKPSKLGGSGLFTRTDVKMGDLLYVCKAFVNCRGRDNGLSVMINPVHLKVEQGVGAFLSAAVLEKLNRTPGAYKDIARLHNAYGQDWRAGQEDNQAVDAFLVRNICNSNAFSSCSYYDTFSELHQEEDGSPSNKNPRKTKEEPFDPNSGLWILPSYTNHSCVPNAFRSFLGDMMILRAVVDMPKDTEILISYTDIGLSYEERQKILQTSWTFTCSCKLCEFQSAPGISEILERVMKKMHALITRVNETGSTTENAEQLHLLLLELEKIYIYEAHVVPRAFLGEYTLRLYSMWNELGSSQAAYSVLHAAPPAWGAIYSVSVEGGVEFEHKGWINPDLVRAYVRLATVTGFLGGKVFEDWAKVAKECYRVVAGEDVTFEPTFGEIMRRYLKDG</sequence>
<dbReference type="Pfam" id="PF00856">
    <property type="entry name" value="SET"/>
    <property type="match status" value="1"/>
</dbReference>
<dbReference type="InterPro" id="IPR011990">
    <property type="entry name" value="TPR-like_helical_dom_sf"/>
</dbReference>
<dbReference type="SMART" id="SM00028">
    <property type="entry name" value="TPR"/>
    <property type="match status" value="3"/>
</dbReference>
<dbReference type="CDD" id="cd20071">
    <property type="entry name" value="SET_SMYD"/>
    <property type="match status" value="1"/>
</dbReference>
<dbReference type="AlphaFoldDB" id="A0AAN8RCE4"/>
<proteinExistence type="predicted"/>
<accession>A0AAN8RCE4</accession>
<dbReference type="Gene3D" id="2.170.270.10">
    <property type="entry name" value="SET domain"/>
    <property type="match status" value="1"/>
</dbReference>
<feature type="domain" description="SET" evidence="1">
    <location>
        <begin position="365"/>
        <end position="563"/>
    </location>
</feature>
<dbReference type="EMBL" id="JAVHNR010000006">
    <property type="protein sequence ID" value="KAK6339787.1"/>
    <property type="molecule type" value="Genomic_DNA"/>
</dbReference>
<evidence type="ECO:0000313" key="2">
    <source>
        <dbReference type="EMBL" id="KAK6339787.1"/>
    </source>
</evidence>
<name>A0AAN8RCE4_9PEZI</name>
<dbReference type="SUPFAM" id="SSF48452">
    <property type="entry name" value="TPR-like"/>
    <property type="match status" value="1"/>
</dbReference>
<dbReference type="InterPro" id="IPR046341">
    <property type="entry name" value="SET_dom_sf"/>
</dbReference>
<dbReference type="PANTHER" id="PTHR47643">
    <property type="entry name" value="TPR DOMAIN PROTEIN (AFU_ORTHOLOGUE AFUA_5G12710)"/>
    <property type="match status" value="1"/>
</dbReference>
<reference evidence="2 3" key="1">
    <citation type="submission" date="2019-10" db="EMBL/GenBank/DDBJ databases">
        <authorList>
            <person name="Palmer J.M."/>
        </authorList>
    </citation>
    <scope>NUCLEOTIDE SEQUENCE [LARGE SCALE GENOMIC DNA]</scope>
    <source>
        <strain evidence="2 3">TWF718</strain>
    </source>
</reference>
<dbReference type="SUPFAM" id="SSF82199">
    <property type="entry name" value="SET domain"/>
    <property type="match status" value="1"/>
</dbReference>
<evidence type="ECO:0000313" key="3">
    <source>
        <dbReference type="Proteomes" id="UP001313282"/>
    </source>
</evidence>
<protein>
    <recommendedName>
        <fullName evidence="1">SET domain-containing protein</fullName>
    </recommendedName>
</protein>
<dbReference type="Proteomes" id="UP001313282">
    <property type="component" value="Unassembled WGS sequence"/>
</dbReference>
<dbReference type="PANTHER" id="PTHR47643:SF2">
    <property type="entry name" value="TPR DOMAIN PROTEIN (AFU_ORTHOLOGUE AFUA_5G12710)"/>
    <property type="match status" value="1"/>
</dbReference>
<dbReference type="Gene3D" id="1.25.40.10">
    <property type="entry name" value="Tetratricopeptide repeat domain"/>
    <property type="match status" value="1"/>
</dbReference>
<dbReference type="PROSITE" id="PS50280">
    <property type="entry name" value="SET"/>
    <property type="match status" value="1"/>
</dbReference>
<gene>
    <name evidence="2" type="ORF">TWF718_009181</name>
</gene>
<dbReference type="InterPro" id="IPR053209">
    <property type="entry name" value="Gramillin-biosynth_MTr"/>
</dbReference>
<dbReference type="InterPro" id="IPR019734">
    <property type="entry name" value="TPR_rpt"/>
</dbReference>
<dbReference type="InterPro" id="IPR001214">
    <property type="entry name" value="SET_dom"/>
</dbReference>
<keyword evidence="3" id="KW-1185">Reference proteome</keyword>
<organism evidence="2 3">
    <name type="scientific">Orbilia javanica</name>
    <dbReference type="NCBI Taxonomy" id="47235"/>
    <lineage>
        <taxon>Eukaryota</taxon>
        <taxon>Fungi</taxon>
        <taxon>Dikarya</taxon>
        <taxon>Ascomycota</taxon>
        <taxon>Pezizomycotina</taxon>
        <taxon>Orbiliomycetes</taxon>
        <taxon>Orbiliales</taxon>
        <taxon>Orbiliaceae</taxon>
        <taxon>Orbilia</taxon>
    </lineage>
</organism>
<evidence type="ECO:0000259" key="1">
    <source>
        <dbReference type="PROSITE" id="PS50280"/>
    </source>
</evidence>
<comment type="caution">
    <text evidence="2">The sequence shown here is derived from an EMBL/GenBank/DDBJ whole genome shotgun (WGS) entry which is preliminary data.</text>
</comment>